<evidence type="ECO:0000256" key="5">
    <source>
        <dbReference type="ARBA" id="ARBA00022968"/>
    </source>
</evidence>
<dbReference type="Proteomes" id="UP001152320">
    <property type="component" value="Chromosome 10"/>
</dbReference>
<keyword evidence="4 10" id="KW-0812">Transmembrane</keyword>
<dbReference type="PANTHER" id="PTHR14647">
    <property type="entry name" value="GALACTOSE-3-O-SULFOTRANSFERASE"/>
    <property type="match status" value="1"/>
</dbReference>
<evidence type="ECO:0000256" key="3">
    <source>
        <dbReference type="ARBA" id="ARBA00022679"/>
    </source>
</evidence>
<evidence type="ECO:0000313" key="11">
    <source>
        <dbReference type="EMBL" id="KAJ8035277.1"/>
    </source>
</evidence>
<dbReference type="OrthoDB" id="514299at2759"/>
<evidence type="ECO:0000256" key="6">
    <source>
        <dbReference type="ARBA" id="ARBA00022989"/>
    </source>
</evidence>
<comment type="subcellular location">
    <subcellularLocation>
        <location evidence="1">Golgi apparatus membrane</location>
        <topology evidence="1">Single-pass type II membrane protein</topology>
    </subcellularLocation>
</comment>
<evidence type="ECO:0000256" key="2">
    <source>
        <dbReference type="ARBA" id="ARBA00008124"/>
    </source>
</evidence>
<dbReference type="InterPro" id="IPR027417">
    <property type="entry name" value="P-loop_NTPase"/>
</dbReference>
<dbReference type="InterPro" id="IPR009729">
    <property type="entry name" value="Gal-3-0_sulfotransfrase"/>
</dbReference>
<gene>
    <name evidence="11" type="ORF">HOLleu_22446</name>
</gene>
<dbReference type="GO" id="GO:0000139">
    <property type="term" value="C:Golgi membrane"/>
    <property type="evidence" value="ECO:0007669"/>
    <property type="project" value="UniProtKB-SubCell"/>
</dbReference>
<dbReference type="EMBL" id="JAIZAY010000010">
    <property type="protein sequence ID" value="KAJ8035277.1"/>
    <property type="molecule type" value="Genomic_DNA"/>
</dbReference>
<dbReference type="PANTHER" id="PTHR14647:SF87">
    <property type="entry name" value="PUTATIVE-RELATED"/>
    <property type="match status" value="1"/>
</dbReference>
<protein>
    <submittedName>
        <fullName evidence="11">Galactosylceramide sulfotransferase</fullName>
    </submittedName>
</protein>
<comment type="caution">
    <text evidence="11">The sequence shown here is derived from an EMBL/GenBank/DDBJ whole genome shotgun (WGS) entry which is preliminary data.</text>
</comment>
<reference evidence="11" key="1">
    <citation type="submission" date="2021-10" db="EMBL/GenBank/DDBJ databases">
        <title>Tropical sea cucumber genome reveals ecological adaptation and Cuvierian tubules defense mechanism.</title>
        <authorList>
            <person name="Chen T."/>
        </authorList>
    </citation>
    <scope>NUCLEOTIDE SEQUENCE</scope>
    <source>
        <strain evidence="11">Nanhai2018</strain>
        <tissue evidence="11">Muscle</tissue>
    </source>
</reference>
<keyword evidence="12" id="KW-1185">Reference proteome</keyword>
<dbReference type="Gene3D" id="3.40.50.300">
    <property type="entry name" value="P-loop containing nucleotide triphosphate hydrolases"/>
    <property type="match status" value="1"/>
</dbReference>
<evidence type="ECO:0000256" key="9">
    <source>
        <dbReference type="ARBA" id="ARBA00023180"/>
    </source>
</evidence>
<feature type="transmembrane region" description="Helical" evidence="10">
    <location>
        <begin position="6"/>
        <end position="27"/>
    </location>
</feature>
<evidence type="ECO:0000256" key="8">
    <source>
        <dbReference type="ARBA" id="ARBA00023136"/>
    </source>
</evidence>
<evidence type="ECO:0000256" key="1">
    <source>
        <dbReference type="ARBA" id="ARBA00004323"/>
    </source>
</evidence>
<dbReference type="SUPFAM" id="SSF52540">
    <property type="entry name" value="P-loop containing nucleoside triphosphate hydrolases"/>
    <property type="match status" value="1"/>
</dbReference>
<keyword evidence="7" id="KW-0333">Golgi apparatus</keyword>
<keyword evidence="5" id="KW-0735">Signal-anchor</keyword>
<dbReference type="GO" id="GO:0001733">
    <property type="term" value="F:galactosylceramide sulfotransferase activity"/>
    <property type="evidence" value="ECO:0007669"/>
    <property type="project" value="InterPro"/>
</dbReference>
<dbReference type="GO" id="GO:0009247">
    <property type="term" value="P:glycolipid biosynthetic process"/>
    <property type="evidence" value="ECO:0007669"/>
    <property type="project" value="InterPro"/>
</dbReference>
<name>A0A9Q1H4M9_HOLLE</name>
<comment type="similarity">
    <text evidence="2">Belongs to the galactose-3-O-sulfotransferase family.</text>
</comment>
<evidence type="ECO:0000256" key="10">
    <source>
        <dbReference type="SAM" id="Phobius"/>
    </source>
</evidence>
<evidence type="ECO:0000256" key="4">
    <source>
        <dbReference type="ARBA" id="ARBA00022692"/>
    </source>
</evidence>
<evidence type="ECO:0000313" key="12">
    <source>
        <dbReference type="Proteomes" id="UP001152320"/>
    </source>
</evidence>
<dbReference type="Pfam" id="PF06990">
    <property type="entry name" value="Gal-3-0_sulfotr"/>
    <property type="match status" value="1"/>
</dbReference>
<dbReference type="AlphaFoldDB" id="A0A9Q1H4M9"/>
<organism evidence="11 12">
    <name type="scientific">Holothuria leucospilota</name>
    <name type="common">Black long sea cucumber</name>
    <name type="synonym">Mertensiothuria leucospilota</name>
    <dbReference type="NCBI Taxonomy" id="206669"/>
    <lineage>
        <taxon>Eukaryota</taxon>
        <taxon>Metazoa</taxon>
        <taxon>Echinodermata</taxon>
        <taxon>Eleutherozoa</taxon>
        <taxon>Echinozoa</taxon>
        <taxon>Holothuroidea</taxon>
        <taxon>Aspidochirotacea</taxon>
        <taxon>Aspidochirotida</taxon>
        <taxon>Holothuriidae</taxon>
        <taxon>Holothuria</taxon>
    </lineage>
</organism>
<keyword evidence="9" id="KW-0325">Glycoprotein</keyword>
<proteinExistence type="inferred from homology"/>
<accession>A0A9Q1H4M9</accession>
<keyword evidence="3" id="KW-0808">Transferase</keyword>
<keyword evidence="8 10" id="KW-0472">Membrane</keyword>
<sequence length="481" mass="55966">MATSYHQHMVTLVMMAIVSMLMALIYIRKIDPFLLHQTFRRDFTIESHQNLIPFGHVLPRNGSFAADKTSVGASENHTPSGNVVRLLPLPNNPKLISHPRAIVSHRDNGDLRKSVIAKFNNLSTFNKSDFSREKQEAKINQTVPDQDKMKQVSTTCSPKKNVVLLKTHKTGSSTIQNILYRYGDNHDLVFALPKGRDNYFGGNTRFSRGFVRPLPSGHQVNILANHARWNKKAFVAMMPNNTIYITILRHPVTQYESLYIYYNWEHYFHVPFHEFVKDPAKFCDILGRYISRAPVHSFKNPSLYDLGMKIGKKELGKDVVEGKLHSLEEDFHLVLLMEYMEESVILLKELMCWSWEDVLYFATNSRSQNQINKVTPEMSEKLLEWNAEDWMLYKHFNKTFWTKVKDYGFERMKKDKMILRKKVEEIKTKCLQGTKIVSEVGTTIKRYQLSVEGKKDKICSQMVTKALEYMYFLNDKMSKLS</sequence>
<evidence type="ECO:0000256" key="7">
    <source>
        <dbReference type="ARBA" id="ARBA00023034"/>
    </source>
</evidence>
<keyword evidence="6 10" id="KW-1133">Transmembrane helix</keyword>